<evidence type="ECO:0000256" key="1">
    <source>
        <dbReference type="SAM" id="MobiDB-lite"/>
    </source>
</evidence>
<gene>
    <name evidence="2" type="ORF">OWR29_08845</name>
</gene>
<proteinExistence type="predicted"/>
<dbReference type="RefSeq" id="WP_267562077.1">
    <property type="nucleotide sequence ID" value="NZ_JAPNTZ010000003.1"/>
</dbReference>
<dbReference type="Proteomes" id="UP001151002">
    <property type="component" value="Unassembled WGS sequence"/>
</dbReference>
<evidence type="ECO:0008006" key="4">
    <source>
        <dbReference type="Google" id="ProtNLM"/>
    </source>
</evidence>
<reference evidence="2" key="1">
    <citation type="submission" date="2022-11" db="EMBL/GenBank/DDBJ databases">
        <authorList>
            <person name="Somphong A."/>
            <person name="Phongsopitanun W."/>
        </authorList>
    </citation>
    <scope>NUCLEOTIDE SEQUENCE</scope>
    <source>
        <strain evidence="2">Pm04-4</strain>
    </source>
</reference>
<feature type="region of interest" description="Disordered" evidence="1">
    <location>
        <begin position="1"/>
        <end position="56"/>
    </location>
</feature>
<comment type="caution">
    <text evidence="2">The sequence shown here is derived from an EMBL/GenBank/DDBJ whole genome shotgun (WGS) entry which is preliminary data.</text>
</comment>
<name>A0ABT4AW56_9ACTN</name>
<protein>
    <recommendedName>
        <fullName evidence="4">Transcriptional regulator</fullName>
    </recommendedName>
</protein>
<accession>A0ABT4AW56</accession>
<keyword evidence="3" id="KW-1185">Reference proteome</keyword>
<sequence length="56" mass="6310">MTGTVNWRDVKAKAQALDPERDSNERVARRRQMREQMLAASEARLGGGDGPRRDQA</sequence>
<organism evidence="2 3">
    <name type="scientific">Paractinoplanes pyxinae</name>
    <dbReference type="NCBI Taxonomy" id="2997416"/>
    <lineage>
        <taxon>Bacteria</taxon>
        <taxon>Bacillati</taxon>
        <taxon>Actinomycetota</taxon>
        <taxon>Actinomycetes</taxon>
        <taxon>Micromonosporales</taxon>
        <taxon>Micromonosporaceae</taxon>
        <taxon>Paractinoplanes</taxon>
    </lineage>
</organism>
<dbReference type="EMBL" id="JAPNTZ010000003">
    <property type="protein sequence ID" value="MCY1138102.1"/>
    <property type="molecule type" value="Genomic_DNA"/>
</dbReference>
<evidence type="ECO:0000313" key="2">
    <source>
        <dbReference type="EMBL" id="MCY1138102.1"/>
    </source>
</evidence>
<evidence type="ECO:0000313" key="3">
    <source>
        <dbReference type="Proteomes" id="UP001151002"/>
    </source>
</evidence>
<feature type="compositionally biased region" description="Basic and acidic residues" evidence="1">
    <location>
        <begin position="8"/>
        <end position="27"/>
    </location>
</feature>